<name>A0A3N0XLZ4_ANAGA</name>
<evidence type="ECO:0000313" key="2">
    <source>
        <dbReference type="EMBL" id="ROI62470.1"/>
    </source>
</evidence>
<keyword evidence="3" id="KW-1185">Reference proteome</keyword>
<organism evidence="2 3">
    <name type="scientific">Anabarilius grahami</name>
    <name type="common">Kanglang fish</name>
    <name type="synonym">Barilius grahami</name>
    <dbReference type="NCBI Taxonomy" id="495550"/>
    <lineage>
        <taxon>Eukaryota</taxon>
        <taxon>Metazoa</taxon>
        <taxon>Chordata</taxon>
        <taxon>Craniata</taxon>
        <taxon>Vertebrata</taxon>
        <taxon>Euteleostomi</taxon>
        <taxon>Actinopterygii</taxon>
        <taxon>Neopterygii</taxon>
        <taxon>Teleostei</taxon>
        <taxon>Ostariophysi</taxon>
        <taxon>Cypriniformes</taxon>
        <taxon>Xenocyprididae</taxon>
        <taxon>Xenocypridinae</taxon>
        <taxon>Xenocypridinae incertae sedis</taxon>
        <taxon>Anabarilius</taxon>
    </lineage>
</organism>
<gene>
    <name evidence="2" type="ORF">DPX16_5143</name>
</gene>
<dbReference type="EMBL" id="RJVU01070129">
    <property type="protein sequence ID" value="ROI62470.1"/>
    <property type="molecule type" value="Genomic_DNA"/>
</dbReference>
<feature type="transmembrane region" description="Helical" evidence="1">
    <location>
        <begin position="124"/>
        <end position="143"/>
    </location>
</feature>
<sequence length="152" mass="16773">MSINSKETSAIVDGMLVCDASELRRLIVTSECHRSTGAFVEHTTPCAFGSLSRCFDVMRRLVCEKPMHLKQACPWKGKPVLKKLASRTNTEPAIAPALVEKSYSNPLLAEAVGRRINQRSTNRLWVCFFTSASLFPATSFVFYTDLALDAAA</sequence>
<evidence type="ECO:0000256" key="1">
    <source>
        <dbReference type="SAM" id="Phobius"/>
    </source>
</evidence>
<protein>
    <submittedName>
        <fullName evidence="2">Uncharacterized protein</fullName>
    </submittedName>
</protein>
<keyword evidence="1" id="KW-1133">Transmembrane helix</keyword>
<accession>A0A3N0XLZ4</accession>
<comment type="caution">
    <text evidence="2">The sequence shown here is derived from an EMBL/GenBank/DDBJ whole genome shotgun (WGS) entry which is preliminary data.</text>
</comment>
<dbReference type="Proteomes" id="UP000281406">
    <property type="component" value="Unassembled WGS sequence"/>
</dbReference>
<dbReference type="AlphaFoldDB" id="A0A3N0XLZ4"/>
<evidence type="ECO:0000313" key="3">
    <source>
        <dbReference type="Proteomes" id="UP000281406"/>
    </source>
</evidence>
<keyword evidence="1" id="KW-0812">Transmembrane</keyword>
<proteinExistence type="predicted"/>
<reference evidence="2 3" key="1">
    <citation type="submission" date="2018-10" db="EMBL/GenBank/DDBJ databases">
        <title>Genome assembly for a Yunnan-Guizhou Plateau 3E fish, Anabarilius grahami (Regan), and its evolutionary and genetic applications.</title>
        <authorList>
            <person name="Jiang W."/>
        </authorList>
    </citation>
    <scope>NUCLEOTIDE SEQUENCE [LARGE SCALE GENOMIC DNA]</scope>
    <source>
        <strain evidence="2">AG-KIZ</strain>
        <tissue evidence="2">Muscle</tissue>
    </source>
</reference>
<keyword evidence="1" id="KW-0472">Membrane</keyword>